<dbReference type="SUPFAM" id="SSF56935">
    <property type="entry name" value="Porins"/>
    <property type="match status" value="1"/>
</dbReference>
<sequence length="453" mass="47677">MKFTKLSLVAALAVSSAVAGGDITPAPAPEPVVEVSPWSFSGDAKFFYSTTDSDTTDLFDQEGSMGQAAVSADVSYSFASTWKANFGMTGIATLGLDDNVVGGVWLYAGANASDGSLEFTSIGDALWIDTANITGTAFDGKATFILGRTELDTPLAFTETWNIANNTFDAAVAMVNPIDELTVVAGYIYDGNGNADRISTMGGGFTGDRGYFPIAGVEEGAWTVAAIGKFSGITAQAWYYDVIDVAQALWLQADGEFNGFTVGLQYAQIDPTDLGNALGADLSDYESSAYAAKIGYEMGAFNVWAAYSSVDDGGLVSIANTATMVGSAGWGGGAAQSKLYTEAWWNYGFVSLPGADSFAVAGSYKVNDSLSLTAQYTSVTDGLMTLATLGTDIDNYTTDMNELTLLAETSYHGLDIAIAYIYSDYTSNSADLEIATADTYDNNTLQAYITYKF</sequence>
<dbReference type="Gene3D" id="2.40.160.10">
    <property type="entry name" value="Porin"/>
    <property type="match status" value="1"/>
</dbReference>
<evidence type="ECO:0008006" key="2">
    <source>
        <dbReference type="Google" id="ProtNLM"/>
    </source>
</evidence>
<dbReference type="AlphaFoldDB" id="A0A1W1BFY1"/>
<dbReference type="InterPro" id="IPR023614">
    <property type="entry name" value="Porin_dom_sf"/>
</dbReference>
<name>A0A1W1BFY1_9ZZZZ</name>
<accession>A0A1W1BFY1</accession>
<dbReference type="EMBL" id="FPHC01000026">
    <property type="protein sequence ID" value="SFV52442.1"/>
    <property type="molecule type" value="Genomic_DNA"/>
</dbReference>
<protein>
    <recommendedName>
        <fullName evidence="2">Porin domain-containing protein</fullName>
    </recommendedName>
</protein>
<organism evidence="1">
    <name type="scientific">hydrothermal vent metagenome</name>
    <dbReference type="NCBI Taxonomy" id="652676"/>
    <lineage>
        <taxon>unclassified sequences</taxon>
        <taxon>metagenomes</taxon>
        <taxon>ecological metagenomes</taxon>
    </lineage>
</organism>
<reference evidence="1" key="1">
    <citation type="submission" date="2016-10" db="EMBL/GenBank/DDBJ databases">
        <authorList>
            <person name="de Groot N.N."/>
        </authorList>
    </citation>
    <scope>NUCLEOTIDE SEQUENCE</scope>
</reference>
<evidence type="ECO:0000313" key="1">
    <source>
        <dbReference type="EMBL" id="SFV52442.1"/>
    </source>
</evidence>
<gene>
    <name evidence="1" type="ORF">MNB_SV-6-164</name>
</gene>
<proteinExistence type="predicted"/>